<keyword evidence="3" id="KW-1185">Reference proteome</keyword>
<gene>
    <name evidence="2" type="ORF">TrVE_jg4968</name>
</gene>
<evidence type="ECO:0000313" key="3">
    <source>
        <dbReference type="Proteomes" id="UP001165160"/>
    </source>
</evidence>
<dbReference type="AlphaFoldDB" id="A0A9W7FKL4"/>
<keyword evidence="1" id="KW-0472">Membrane</keyword>
<evidence type="ECO:0000313" key="2">
    <source>
        <dbReference type="EMBL" id="GMI13721.1"/>
    </source>
</evidence>
<dbReference type="EMBL" id="BRXX01000476">
    <property type="protein sequence ID" value="GMI13721.1"/>
    <property type="molecule type" value="Genomic_DNA"/>
</dbReference>
<dbReference type="Proteomes" id="UP001165160">
    <property type="component" value="Unassembled WGS sequence"/>
</dbReference>
<keyword evidence="1" id="KW-1133">Transmembrane helix</keyword>
<comment type="caution">
    <text evidence="2">The sequence shown here is derived from an EMBL/GenBank/DDBJ whole genome shotgun (WGS) entry which is preliminary data.</text>
</comment>
<accession>A0A9W7FKL4</accession>
<sequence length="129" mass="14984">MSSRLLKTYQNFQTSHTKLKKKIHSYRLPLPKWGVHIMQFVYFSIPLIGGYFIMSYAISQSDLKWSSKKPLPSKKEPLNVVDGVRIGAGGYGGGVKLAESCGEEQVHIRKRLEEMLRMERRKKERKERD</sequence>
<proteinExistence type="predicted"/>
<feature type="transmembrane region" description="Helical" evidence="1">
    <location>
        <begin position="37"/>
        <end position="59"/>
    </location>
</feature>
<name>A0A9W7FKL4_9STRA</name>
<organism evidence="2 3">
    <name type="scientific">Triparma verrucosa</name>
    <dbReference type="NCBI Taxonomy" id="1606542"/>
    <lineage>
        <taxon>Eukaryota</taxon>
        <taxon>Sar</taxon>
        <taxon>Stramenopiles</taxon>
        <taxon>Ochrophyta</taxon>
        <taxon>Bolidophyceae</taxon>
        <taxon>Parmales</taxon>
        <taxon>Triparmaceae</taxon>
        <taxon>Triparma</taxon>
    </lineage>
</organism>
<keyword evidence="1" id="KW-0812">Transmembrane</keyword>
<evidence type="ECO:0008006" key="4">
    <source>
        <dbReference type="Google" id="ProtNLM"/>
    </source>
</evidence>
<evidence type="ECO:0000256" key="1">
    <source>
        <dbReference type="SAM" id="Phobius"/>
    </source>
</evidence>
<reference evidence="3" key="1">
    <citation type="journal article" date="2023" name="Commun. Biol.">
        <title>Genome analysis of Parmales, the sister group of diatoms, reveals the evolutionary specialization of diatoms from phago-mixotrophs to photoautotrophs.</title>
        <authorList>
            <person name="Ban H."/>
            <person name="Sato S."/>
            <person name="Yoshikawa S."/>
            <person name="Yamada K."/>
            <person name="Nakamura Y."/>
            <person name="Ichinomiya M."/>
            <person name="Sato N."/>
            <person name="Blanc-Mathieu R."/>
            <person name="Endo H."/>
            <person name="Kuwata A."/>
            <person name="Ogata H."/>
        </authorList>
    </citation>
    <scope>NUCLEOTIDE SEQUENCE [LARGE SCALE GENOMIC DNA]</scope>
    <source>
        <strain evidence="3">NIES 3699</strain>
    </source>
</reference>
<protein>
    <recommendedName>
        <fullName evidence="4">Transmembrane protein</fullName>
    </recommendedName>
</protein>